<gene>
    <name evidence="25" type="ordered locus">Tter_1075</name>
</gene>
<keyword evidence="13" id="KW-0239">DNA-directed DNA polymerase</keyword>
<name>D1CB26_THET1</name>
<dbReference type="GO" id="GO:0140078">
    <property type="term" value="F:class I DNA-(apurinic or apyrimidinic site) endonuclease activity"/>
    <property type="evidence" value="ECO:0007669"/>
    <property type="project" value="UniProtKB-EC"/>
</dbReference>
<dbReference type="InterPro" id="IPR010996">
    <property type="entry name" value="HHH_MUS81"/>
</dbReference>
<dbReference type="InterPro" id="IPR016195">
    <property type="entry name" value="Pol/histidinol_Pase-like"/>
</dbReference>
<dbReference type="GO" id="GO:0006281">
    <property type="term" value="P:DNA repair"/>
    <property type="evidence" value="ECO:0007669"/>
    <property type="project" value="UniProtKB-KW"/>
</dbReference>
<dbReference type="EC" id="4.2.99.18" evidence="4"/>
<sequence length="584" mass="65440">MEAKKAVRDQIISNHDIAEKFRLLADLLEIKGEASYKIAAYRKAADSIDHTPEPLSTLRQQGKLETIPGVGKAIAQKIEDLLDTGTFELLEEVTSEYPPTLRELLQVPDLGPKRVKLLWGELKVGSLDALELAIEDGRIYKVKGLGPKAIERIIEGLKSLKGRDIRIPIGKARELGKRIVQQLLEKTDKVEKIELAGSIRRFRETAGDIDIVAASEHPEDIIDTFCSLPMVQDVNMKGENRCRVMIEGGIQVDLICLPAQHWGTLLLHFTGSRDHNLHLRDLALERGAHMSEYGFKKNEQLITFSTEEEVYKFLGIQYVPPEMREDRGEIELSLIHQLPKVIRQKDIRGDLHMHSTWSDGKCSIRDMALAARSLGYEYICITDHSQSLGIARGLTPERIVEQRKEIESLNKELAPFKILQGIEMEVLSDGSMDLPEEVLRDLDLVIASVHSGLRQGREKVTSRALAAIRHPLVDILAHPTGRIIGSREGGDFDLETIFREAARTGTILEVDGDPNRLDLRDVNAQEAVDSGCLISISSDAHSIEGLYNMEYGVGTAARGWIRPQDVINTRPLDEMLKLLKRNRS</sequence>
<evidence type="ECO:0000256" key="21">
    <source>
        <dbReference type="ARBA" id="ARBA00049244"/>
    </source>
</evidence>
<evidence type="ECO:0000256" key="18">
    <source>
        <dbReference type="ARBA" id="ARBA00044632"/>
    </source>
</evidence>
<dbReference type="NCBIfam" id="NF006375">
    <property type="entry name" value="PRK08609.1"/>
    <property type="match status" value="1"/>
</dbReference>
<dbReference type="EMBL" id="CP001825">
    <property type="protein sequence ID" value="ACZ41991.1"/>
    <property type="molecule type" value="Genomic_DNA"/>
</dbReference>
<evidence type="ECO:0000256" key="4">
    <source>
        <dbReference type="ARBA" id="ARBA00012720"/>
    </source>
</evidence>
<evidence type="ECO:0000256" key="15">
    <source>
        <dbReference type="ARBA" id="ARBA00023204"/>
    </source>
</evidence>
<dbReference type="SMART" id="SM00483">
    <property type="entry name" value="POLXc"/>
    <property type="match status" value="1"/>
</dbReference>
<dbReference type="InterPro" id="IPR022311">
    <property type="entry name" value="PolX-like"/>
</dbReference>
<dbReference type="AlphaFoldDB" id="D1CB26"/>
<comment type="catalytic activity">
    <reaction evidence="21">
        <text>DNA(n) + a 2'-deoxyribonucleoside 5'-triphosphate = DNA(n+1) + diphosphate</text>
        <dbReference type="Rhea" id="RHEA:22508"/>
        <dbReference type="Rhea" id="RHEA-COMP:17339"/>
        <dbReference type="Rhea" id="RHEA-COMP:17340"/>
        <dbReference type="ChEBI" id="CHEBI:33019"/>
        <dbReference type="ChEBI" id="CHEBI:61560"/>
        <dbReference type="ChEBI" id="CHEBI:173112"/>
        <dbReference type="EC" id="2.7.7.7"/>
    </reaction>
</comment>
<evidence type="ECO:0000313" key="26">
    <source>
        <dbReference type="Proteomes" id="UP000000323"/>
    </source>
</evidence>
<dbReference type="Proteomes" id="UP000000323">
    <property type="component" value="Chromosome 1"/>
</dbReference>
<dbReference type="InterPro" id="IPR037160">
    <property type="entry name" value="DNA_Pol_thumb_sf"/>
</dbReference>
<dbReference type="SUPFAM" id="SSF81301">
    <property type="entry name" value="Nucleotidyltransferase"/>
    <property type="match status" value="1"/>
</dbReference>
<dbReference type="SUPFAM" id="SSF47802">
    <property type="entry name" value="DNA polymerase beta, N-terminal domain-like"/>
    <property type="match status" value="1"/>
</dbReference>
<keyword evidence="8" id="KW-0808">Transferase</keyword>
<comment type="cofactor">
    <cofactor evidence="1">
        <name>Mg(2+)</name>
        <dbReference type="ChEBI" id="CHEBI:18420"/>
    </cofactor>
</comment>
<comment type="catalytic activity">
    <reaction evidence="19">
        <text>a 5'-end 2'-deoxyribose-2'-deoxyribonucleotide-DNA = (2E,4S)-4-hydroxypenten-2-al-5-phosphate + a 5'-end 5'-phospho-2'-deoxyribonucleoside-DNA + H(+)</text>
        <dbReference type="Rhea" id="RHEA:76255"/>
        <dbReference type="Rhea" id="RHEA-COMP:13180"/>
        <dbReference type="Rhea" id="RHEA-COMP:18657"/>
        <dbReference type="ChEBI" id="CHEBI:15378"/>
        <dbReference type="ChEBI" id="CHEBI:136412"/>
        <dbReference type="ChEBI" id="CHEBI:195194"/>
        <dbReference type="ChEBI" id="CHEBI:195195"/>
    </reaction>
</comment>
<dbReference type="SMART" id="SM00278">
    <property type="entry name" value="HhH1"/>
    <property type="match status" value="3"/>
</dbReference>
<evidence type="ECO:0000259" key="24">
    <source>
        <dbReference type="SMART" id="SM00483"/>
    </source>
</evidence>
<dbReference type="Gene3D" id="1.10.150.110">
    <property type="entry name" value="DNA polymerase beta, N-terminal domain-like"/>
    <property type="match status" value="1"/>
</dbReference>
<keyword evidence="15" id="KW-0234">DNA repair</keyword>
<dbReference type="PRINTS" id="PR00870">
    <property type="entry name" value="DNAPOLXBETA"/>
</dbReference>
<keyword evidence="6" id="KW-0488">Methylation</keyword>
<evidence type="ECO:0000256" key="19">
    <source>
        <dbReference type="ARBA" id="ARBA00044678"/>
    </source>
</evidence>
<evidence type="ECO:0000256" key="12">
    <source>
        <dbReference type="ARBA" id="ARBA00022843"/>
    </source>
</evidence>
<evidence type="ECO:0000256" key="14">
    <source>
        <dbReference type="ARBA" id="ARBA00023053"/>
    </source>
</evidence>
<dbReference type="PANTHER" id="PTHR36928:SF1">
    <property type="entry name" value="PHOSPHATASE YCDX-RELATED"/>
    <property type="match status" value="1"/>
</dbReference>
<dbReference type="STRING" id="525904.Tter_1075"/>
<dbReference type="InterPro" id="IPR050243">
    <property type="entry name" value="PHP_phosphatase"/>
</dbReference>
<evidence type="ECO:0000256" key="2">
    <source>
        <dbReference type="ARBA" id="ARBA00004496"/>
    </source>
</evidence>
<dbReference type="InterPro" id="IPR043519">
    <property type="entry name" value="NT_sf"/>
</dbReference>
<dbReference type="SMART" id="SM00481">
    <property type="entry name" value="POLIIIAc"/>
    <property type="match status" value="1"/>
</dbReference>
<evidence type="ECO:0000256" key="13">
    <source>
        <dbReference type="ARBA" id="ARBA00022932"/>
    </source>
</evidence>
<dbReference type="PANTHER" id="PTHR36928">
    <property type="entry name" value="PHOSPHATASE YCDX-RELATED"/>
    <property type="match status" value="1"/>
</dbReference>
<keyword evidence="9" id="KW-0548">Nucleotidyltransferase</keyword>
<dbReference type="eggNOG" id="COG1796">
    <property type="taxonomic scope" value="Bacteria"/>
</dbReference>
<accession>D1CB26</accession>
<evidence type="ECO:0000256" key="1">
    <source>
        <dbReference type="ARBA" id="ARBA00001946"/>
    </source>
</evidence>
<feature type="domain" description="Polymerase/histidinol phosphatase N-terminal" evidence="23">
    <location>
        <begin position="349"/>
        <end position="428"/>
    </location>
</feature>
<dbReference type="Gene3D" id="3.20.20.140">
    <property type="entry name" value="Metal-dependent hydrolases"/>
    <property type="match status" value="1"/>
</dbReference>
<organism evidence="25 26">
    <name type="scientific">Thermobaculum terrenum (strain ATCC BAA-798 / CCMEE 7001 / YNP1)</name>
    <dbReference type="NCBI Taxonomy" id="525904"/>
    <lineage>
        <taxon>Bacteria</taxon>
        <taxon>Bacillati</taxon>
        <taxon>Chloroflexota</taxon>
        <taxon>Chloroflexia</taxon>
        <taxon>Candidatus Thermobaculales</taxon>
        <taxon>Candidatus Thermobaculaceae</taxon>
        <taxon>Thermobaculum</taxon>
    </lineage>
</organism>
<protein>
    <recommendedName>
        <fullName evidence="5">DNA polymerase beta</fullName>
        <ecNumber evidence="3">2.7.7.7</ecNumber>
        <ecNumber evidence="4">4.2.99.18</ecNumber>
    </recommendedName>
    <alternativeName>
        <fullName evidence="16">5'-deoxyribose-phosphate lyase</fullName>
    </alternativeName>
    <alternativeName>
        <fullName evidence="17">AP lyase</fullName>
    </alternativeName>
</protein>
<evidence type="ECO:0000256" key="20">
    <source>
        <dbReference type="ARBA" id="ARBA00045548"/>
    </source>
</evidence>
<evidence type="ECO:0000256" key="9">
    <source>
        <dbReference type="ARBA" id="ARBA00022695"/>
    </source>
</evidence>
<dbReference type="InterPro" id="IPR047967">
    <property type="entry name" value="PolX_PHP"/>
</dbReference>
<evidence type="ECO:0000256" key="16">
    <source>
        <dbReference type="ARBA" id="ARBA00035717"/>
    </source>
</evidence>
<dbReference type="InterPro" id="IPR003141">
    <property type="entry name" value="Pol/His_phosphatase_N"/>
</dbReference>
<feature type="domain" description="Helix-hairpin-helix DNA-binding motif class 1" evidence="22">
    <location>
        <begin position="102"/>
        <end position="121"/>
    </location>
</feature>
<dbReference type="InterPro" id="IPR003583">
    <property type="entry name" value="Hlx-hairpin-Hlx_DNA-bd_motif"/>
</dbReference>
<keyword evidence="14" id="KW-0915">Sodium</keyword>
<dbReference type="Pfam" id="PF14791">
    <property type="entry name" value="DNA_pol_B_thumb"/>
    <property type="match status" value="1"/>
</dbReference>
<comment type="function">
    <text evidence="20">Repair polymerase that plays a key role in base-excision repair. During this process, the damaged base is excised by specific DNA glycosylases, the DNA backbone is nicked at the abasic site by an apurinic/apyrimidic (AP) endonuclease, and POLB removes 5'-deoxyribose-phosphate from the preincised AP site acting as a 5'-deoxyribose-phosphate lyase (5'-dRP lyase); through its DNA polymerase activity, it adds one nucleotide to the 3' end of the arising single-nucleotide gap. Conducts 'gap-filling' DNA synthesis in a stepwise distributive fashion rather than in a processive fashion as for other DNA polymerases. It is also able to cleave sugar-phosphate bonds 3' to an intact AP site, acting as an AP lyase.</text>
</comment>
<dbReference type="InterPro" id="IPR004013">
    <property type="entry name" value="PHP_dom"/>
</dbReference>
<dbReference type="GO" id="GO:0003677">
    <property type="term" value="F:DNA binding"/>
    <property type="evidence" value="ECO:0007669"/>
    <property type="project" value="InterPro"/>
</dbReference>
<evidence type="ECO:0000256" key="17">
    <source>
        <dbReference type="ARBA" id="ARBA00035726"/>
    </source>
</evidence>
<reference evidence="26" key="1">
    <citation type="journal article" date="2010" name="Stand. Genomic Sci.">
        <title>Complete genome sequence of 'Thermobaculum terrenum' type strain (YNP1).</title>
        <authorList>
            <person name="Kiss H."/>
            <person name="Cleland D."/>
            <person name="Lapidus A."/>
            <person name="Lucas S."/>
            <person name="Glavina Del Rio T."/>
            <person name="Nolan M."/>
            <person name="Tice H."/>
            <person name="Han C."/>
            <person name="Goodwin L."/>
            <person name="Pitluck S."/>
            <person name="Liolios K."/>
            <person name="Ivanova N."/>
            <person name="Mavromatis K."/>
            <person name="Ovchinnikova G."/>
            <person name="Pati A."/>
            <person name="Chen A."/>
            <person name="Palaniappan K."/>
            <person name="Land M."/>
            <person name="Hauser L."/>
            <person name="Chang Y."/>
            <person name="Jeffries C."/>
            <person name="Lu M."/>
            <person name="Brettin T."/>
            <person name="Detter J."/>
            <person name="Goker M."/>
            <person name="Tindall B."/>
            <person name="Beck B."/>
            <person name="McDermott T."/>
            <person name="Woyke T."/>
            <person name="Bristow J."/>
            <person name="Eisen J."/>
            <person name="Markowitz V."/>
            <person name="Hugenholtz P."/>
            <person name="Kyrpides N."/>
            <person name="Klenk H."/>
            <person name="Cheng J."/>
        </authorList>
    </citation>
    <scope>NUCLEOTIDE SEQUENCE [LARGE SCALE GENOMIC DNA]</scope>
    <source>
        <strain evidence="26">ATCC BAA-798 / YNP1</strain>
    </source>
</reference>
<dbReference type="InterPro" id="IPR002054">
    <property type="entry name" value="DNA-dir_DNA_pol_X"/>
</dbReference>
<keyword evidence="26" id="KW-1185">Reference proteome</keyword>
<dbReference type="KEGG" id="ttr:Tter_1075"/>
<dbReference type="EC" id="2.7.7.7" evidence="3"/>
<dbReference type="OrthoDB" id="9808747at2"/>
<dbReference type="Pfam" id="PF02811">
    <property type="entry name" value="PHP"/>
    <property type="match status" value="1"/>
</dbReference>
<dbReference type="PIRSF" id="PIRSF005047">
    <property type="entry name" value="UCP005047_YshC"/>
    <property type="match status" value="1"/>
</dbReference>
<dbReference type="InterPro" id="IPR029398">
    <property type="entry name" value="PolB_thumb"/>
</dbReference>
<evidence type="ECO:0000313" key="25">
    <source>
        <dbReference type="EMBL" id="ACZ41991.1"/>
    </source>
</evidence>
<evidence type="ECO:0000256" key="10">
    <source>
        <dbReference type="ARBA" id="ARBA00022705"/>
    </source>
</evidence>
<dbReference type="FunFam" id="3.20.20.140:FF:000047">
    <property type="entry name" value="PHP domain-containing protein"/>
    <property type="match status" value="1"/>
</dbReference>
<evidence type="ECO:0000259" key="22">
    <source>
        <dbReference type="SMART" id="SM00278"/>
    </source>
</evidence>
<evidence type="ECO:0000259" key="23">
    <source>
        <dbReference type="SMART" id="SM00481"/>
    </source>
</evidence>
<keyword evidence="7" id="KW-0237">DNA synthesis</keyword>
<feature type="domain" description="DNA-directed DNA polymerase X" evidence="24">
    <location>
        <begin position="12"/>
        <end position="325"/>
    </location>
</feature>
<dbReference type="SUPFAM" id="SSF89550">
    <property type="entry name" value="PHP domain-like"/>
    <property type="match status" value="1"/>
</dbReference>
<evidence type="ECO:0000256" key="7">
    <source>
        <dbReference type="ARBA" id="ARBA00022634"/>
    </source>
</evidence>
<evidence type="ECO:0000256" key="6">
    <source>
        <dbReference type="ARBA" id="ARBA00022481"/>
    </source>
</evidence>
<dbReference type="GO" id="GO:0042578">
    <property type="term" value="F:phosphoric ester hydrolase activity"/>
    <property type="evidence" value="ECO:0007669"/>
    <property type="project" value="TreeGrafter"/>
</dbReference>
<keyword evidence="11" id="KW-0227">DNA damage</keyword>
<evidence type="ECO:0000256" key="5">
    <source>
        <dbReference type="ARBA" id="ARBA00020020"/>
    </source>
</evidence>
<dbReference type="Gene3D" id="3.30.460.10">
    <property type="entry name" value="Beta Polymerase, domain 2"/>
    <property type="match status" value="1"/>
</dbReference>
<dbReference type="Gene3D" id="3.30.210.10">
    <property type="entry name" value="DNA polymerase, thumb domain"/>
    <property type="match status" value="1"/>
</dbReference>
<feature type="domain" description="Helix-hairpin-helix DNA-binding motif class 1" evidence="22">
    <location>
        <begin position="137"/>
        <end position="156"/>
    </location>
</feature>
<dbReference type="InterPro" id="IPR002008">
    <property type="entry name" value="DNA_pol_X_beta-like"/>
</dbReference>
<evidence type="ECO:0000256" key="11">
    <source>
        <dbReference type="ARBA" id="ARBA00022763"/>
    </source>
</evidence>
<dbReference type="GO" id="GO:0008270">
    <property type="term" value="F:zinc ion binding"/>
    <property type="evidence" value="ECO:0007669"/>
    <property type="project" value="TreeGrafter"/>
</dbReference>
<proteinExistence type="predicted"/>
<comment type="subcellular location">
    <subcellularLocation>
        <location evidence="2">Cytoplasm</location>
    </subcellularLocation>
</comment>
<evidence type="ECO:0000256" key="3">
    <source>
        <dbReference type="ARBA" id="ARBA00012417"/>
    </source>
</evidence>
<keyword evidence="12" id="KW-0832">Ubl conjugation</keyword>
<dbReference type="Pfam" id="PF14520">
    <property type="entry name" value="HHH_5"/>
    <property type="match status" value="1"/>
</dbReference>
<feature type="domain" description="Helix-hairpin-helix DNA-binding motif class 1" evidence="22">
    <location>
        <begin position="62"/>
        <end position="81"/>
    </location>
</feature>
<evidence type="ECO:0000256" key="8">
    <source>
        <dbReference type="ARBA" id="ARBA00022679"/>
    </source>
</evidence>
<dbReference type="InterPro" id="IPR027421">
    <property type="entry name" value="DNA_pol_lamdba_lyase_dom_sf"/>
</dbReference>
<dbReference type="CDD" id="cd07436">
    <property type="entry name" value="PHP_PolX"/>
    <property type="match status" value="1"/>
</dbReference>
<dbReference type="CDD" id="cd00141">
    <property type="entry name" value="NT_POLXc"/>
    <property type="match status" value="1"/>
</dbReference>
<dbReference type="Pfam" id="PF14716">
    <property type="entry name" value="HHH_8"/>
    <property type="match status" value="1"/>
</dbReference>
<dbReference type="Gene3D" id="1.10.150.20">
    <property type="entry name" value="5' to 3' exonuclease, C-terminal subdomain"/>
    <property type="match status" value="1"/>
</dbReference>
<keyword evidence="10" id="KW-0235">DNA replication</keyword>
<comment type="catalytic activity">
    <reaction evidence="18">
        <text>2'-deoxyribonucleotide-(2'-deoxyribose 5'-phosphate)-2'-deoxyribonucleotide-DNA = a 3'-end 2'-deoxyribonucleotide-(2,3-dehydro-2,3-deoxyribose 5'-phosphate)-DNA + a 5'-end 5'-phospho-2'-deoxyribonucleoside-DNA + H(+)</text>
        <dbReference type="Rhea" id="RHEA:66592"/>
        <dbReference type="Rhea" id="RHEA-COMP:13180"/>
        <dbReference type="Rhea" id="RHEA-COMP:16897"/>
        <dbReference type="Rhea" id="RHEA-COMP:17067"/>
        <dbReference type="ChEBI" id="CHEBI:15378"/>
        <dbReference type="ChEBI" id="CHEBI:136412"/>
        <dbReference type="ChEBI" id="CHEBI:157695"/>
        <dbReference type="ChEBI" id="CHEBI:167181"/>
        <dbReference type="EC" id="4.2.99.18"/>
    </reaction>
</comment>
<dbReference type="eggNOG" id="COG1387">
    <property type="taxonomic scope" value="Bacteria"/>
</dbReference>
<dbReference type="HOGENOM" id="CLU_017729_1_0_0"/>
<dbReference type="GO" id="GO:0005829">
    <property type="term" value="C:cytosol"/>
    <property type="evidence" value="ECO:0007669"/>
    <property type="project" value="TreeGrafter"/>
</dbReference>
<dbReference type="GO" id="GO:0003887">
    <property type="term" value="F:DNA-directed DNA polymerase activity"/>
    <property type="evidence" value="ECO:0007669"/>
    <property type="project" value="UniProtKB-KW"/>
</dbReference>